<comment type="caution">
    <text evidence="1">The sequence shown here is derived from an EMBL/GenBank/DDBJ whole genome shotgun (WGS) entry which is preliminary data.</text>
</comment>
<name>A0ACB5TE44_AMBMO</name>
<sequence length="191" mass="20278">MSNKIRRLSNALSQTLQSAITLQSIQDIIRELIQNGVDALATEIEVKLVYTGESINVEYWDNGVGIDPDSLEKLGERFHTSKIAKRNTINNSNSSHHHHHHRSTTNMNADAISDHRMRHHRSGSNATSVNSYGASPSIVSGGTSGDNGSSMTGSLDDGYGGSGPATGVGVGPNEEDGGDGGLDVLKEVKTL</sequence>
<evidence type="ECO:0000313" key="2">
    <source>
        <dbReference type="Proteomes" id="UP001165064"/>
    </source>
</evidence>
<dbReference type="Proteomes" id="UP001165064">
    <property type="component" value="Unassembled WGS sequence"/>
</dbReference>
<organism evidence="1 2">
    <name type="scientific">Ambrosiozyma monospora</name>
    <name type="common">Yeast</name>
    <name type="synonym">Endomycopsis monosporus</name>
    <dbReference type="NCBI Taxonomy" id="43982"/>
    <lineage>
        <taxon>Eukaryota</taxon>
        <taxon>Fungi</taxon>
        <taxon>Dikarya</taxon>
        <taxon>Ascomycota</taxon>
        <taxon>Saccharomycotina</taxon>
        <taxon>Pichiomycetes</taxon>
        <taxon>Pichiales</taxon>
        <taxon>Pichiaceae</taxon>
        <taxon>Ambrosiozyma</taxon>
    </lineage>
</organism>
<gene>
    <name evidence="1" type="ORF">Amon02_000757700</name>
</gene>
<proteinExistence type="predicted"/>
<accession>A0ACB5TE44</accession>
<evidence type="ECO:0000313" key="1">
    <source>
        <dbReference type="EMBL" id="GME85388.1"/>
    </source>
</evidence>
<keyword evidence="2" id="KW-1185">Reference proteome</keyword>
<protein>
    <submittedName>
        <fullName evidence="1">Unnamed protein product</fullName>
    </submittedName>
</protein>
<reference evidence="1" key="1">
    <citation type="submission" date="2023-04" db="EMBL/GenBank/DDBJ databases">
        <title>Ambrosiozyma monospora NBRC 10751.</title>
        <authorList>
            <person name="Ichikawa N."/>
            <person name="Sato H."/>
            <person name="Tonouchi N."/>
        </authorList>
    </citation>
    <scope>NUCLEOTIDE SEQUENCE</scope>
    <source>
        <strain evidence="1">NBRC 10751</strain>
    </source>
</reference>
<dbReference type="EMBL" id="BSXS01006347">
    <property type="protein sequence ID" value="GME85388.1"/>
    <property type="molecule type" value="Genomic_DNA"/>
</dbReference>